<dbReference type="InterPro" id="IPR044068">
    <property type="entry name" value="CB"/>
</dbReference>
<dbReference type="STRING" id="989370.AOQ71_21090"/>
<comment type="similarity">
    <text evidence="1">Belongs to the 'phage' integrase family.</text>
</comment>
<dbReference type="PROSITE" id="PS51898">
    <property type="entry name" value="TYR_RECOMBINASE"/>
    <property type="match status" value="1"/>
</dbReference>
<dbReference type="SUPFAM" id="SSF56349">
    <property type="entry name" value="DNA breaking-rejoining enzymes"/>
    <property type="match status" value="1"/>
</dbReference>
<dbReference type="Proteomes" id="UP000051936">
    <property type="component" value="Unassembled WGS sequence"/>
</dbReference>
<sequence>MPQHQPLTDVLLRAVKPPEHGTTTLWDGTLKHFGVRISSGGAKSFIVLLGSGRRQAIGRYPIITLAQARDKAKTILAERTLGKHRPNSISWKKALELYLAEAKTKNRPRTYNEYERALRRYLPFGDTKLADITKQDISAKLARLSDAPSQQKHAAVYLKTFFNWAVDQEYLTTNPLQSFKQGKAKRRKRLLSDEELRAVWLATDQIGGLFGAIVKLILLTGQRRGEIGALRDTFYSHNQQTVALPGSLTKNHLEHTFPVGQMAATLIATQIKSNDRRSSALLFPSRTSIERPFNGWSKCKRELDELANIAPWTLHDLRRTFRSGLGRLGVRPDIAERLVNHVSSRSDMEETYDLWTYLPEMRAAMETWERHAMDVITRSRDLAA</sequence>
<evidence type="ECO:0000313" key="9">
    <source>
        <dbReference type="Proteomes" id="UP000051936"/>
    </source>
</evidence>
<dbReference type="AlphaFoldDB" id="A0A0R3DGW5"/>
<accession>A0A0R3DGW5</accession>
<evidence type="ECO:0008006" key="10">
    <source>
        <dbReference type="Google" id="ProtNLM"/>
    </source>
</evidence>
<dbReference type="InterPro" id="IPR002104">
    <property type="entry name" value="Integrase_catalytic"/>
</dbReference>
<keyword evidence="9" id="KW-1185">Reference proteome</keyword>
<dbReference type="PANTHER" id="PTHR30629:SF2">
    <property type="entry name" value="PROPHAGE INTEGRASE INTS-RELATED"/>
    <property type="match status" value="1"/>
</dbReference>
<evidence type="ECO:0000313" key="8">
    <source>
        <dbReference type="EMBL" id="KRQ09128.1"/>
    </source>
</evidence>
<dbReference type="InterPro" id="IPR011010">
    <property type="entry name" value="DNA_brk_join_enz"/>
</dbReference>
<dbReference type="OrthoDB" id="7615137at2"/>
<gene>
    <name evidence="8" type="ORF">AOQ71_21090</name>
</gene>
<evidence type="ECO:0000259" key="6">
    <source>
        <dbReference type="PROSITE" id="PS51898"/>
    </source>
</evidence>
<dbReference type="Gene3D" id="1.10.443.10">
    <property type="entry name" value="Intergrase catalytic core"/>
    <property type="match status" value="1"/>
</dbReference>
<dbReference type="EMBL" id="LJYG01000090">
    <property type="protein sequence ID" value="KRQ09128.1"/>
    <property type="molecule type" value="Genomic_DNA"/>
</dbReference>
<dbReference type="Gene3D" id="1.10.150.130">
    <property type="match status" value="1"/>
</dbReference>
<dbReference type="InterPro" id="IPR050808">
    <property type="entry name" value="Phage_Integrase"/>
</dbReference>
<dbReference type="InterPro" id="IPR004107">
    <property type="entry name" value="Integrase_SAM-like_N"/>
</dbReference>
<feature type="domain" description="Core-binding (CB)" evidence="7">
    <location>
        <begin position="89"/>
        <end position="166"/>
    </location>
</feature>
<dbReference type="InterPro" id="IPR010998">
    <property type="entry name" value="Integrase_recombinase_N"/>
</dbReference>
<comment type="caution">
    <text evidence="8">The sequence shown here is derived from an EMBL/GenBank/DDBJ whole genome shotgun (WGS) entry which is preliminary data.</text>
</comment>
<evidence type="ECO:0000256" key="4">
    <source>
        <dbReference type="ARBA" id="ARBA00023172"/>
    </source>
</evidence>
<keyword evidence="4" id="KW-0233">DNA recombination</keyword>
<proteinExistence type="inferred from homology"/>
<reference evidence="8 9" key="1">
    <citation type="submission" date="2015-09" db="EMBL/GenBank/DDBJ databases">
        <title>Draft Genome Sequence of Bradyrhizobium manausense Strain BR 3351T, a Novel Symbiotic Nitrogen-Fixing Alphaproteobacterium Isolated from Brazilian Amazon Rain Forest.</title>
        <authorList>
            <person name="De Araujo J.L."/>
            <person name="Zilli J.E."/>
        </authorList>
    </citation>
    <scope>NUCLEOTIDE SEQUENCE [LARGE SCALE GENOMIC DNA]</scope>
    <source>
        <strain evidence="8 9">BR3351</strain>
    </source>
</reference>
<evidence type="ECO:0000256" key="1">
    <source>
        <dbReference type="ARBA" id="ARBA00008857"/>
    </source>
</evidence>
<dbReference type="Pfam" id="PF00589">
    <property type="entry name" value="Phage_integrase"/>
    <property type="match status" value="1"/>
</dbReference>
<protein>
    <recommendedName>
        <fullName evidence="10">Integrase</fullName>
    </recommendedName>
</protein>
<evidence type="ECO:0000259" key="7">
    <source>
        <dbReference type="PROSITE" id="PS51900"/>
    </source>
</evidence>
<dbReference type="Pfam" id="PF14659">
    <property type="entry name" value="Phage_int_SAM_3"/>
    <property type="match status" value="1"/>
</dbReference>
<organism evidence="8 9">
    <name type="scientific">Bradyrhizobium manausense</name>
    <dbReference type="NCBI Taxonomy" id="989370"/>
    <lineage>
        <taxon>Bacteria</taxon>
        <taxon>Pseudomonadati</taxon>
        <taxon>Pseudomonadota</taxon>
        <taxon>Alphaproteobacteria</taxon>
        <taxon>Hyphomicrobiales</taxon>
        <taxon>Nitrobacteraceae</taxon>
        <taxon>Bradyrhizobium</taxon>
    </lineage>
</organism>
<dbReference type="RefSeq" id="WP_057750340.1">
    <property type="nucleotide sequence ID" value="NZ_LJYG01000090.1"/>
</dbReference>
<dbReference type="PROSITE" id="PS51900">
    <property type="entry name" value="CB"/>
    <property type="match status" value="1"/>
</dbReference>
<evidence type="ECO:0000256" key="2">
    <source>
        <dbReference type="ARBA" id="ARBA00022908"/>
    </source>
</evidence>
<dbReference type="InterPro" id="IPR038488">
    <property type="entry name" value="Integrase_DNA-bd_sf"/>
</dbReference>
<name>A0A0R3DGW5_9BRAD</name>
<feature type="domain" description="Tyr recombinase" evidence="6">
    <location>
        <begin position="186"/>
        <end position="366"/>
    </location>
</feature>
<dbReference type="GO" id="GO:0006310">
    <property type="term" value="P:DNA recombination"/>
    <property type="evidence" value="ECO:0007669"/>
    <property type="project" value="UniProtKB-KW"/>
</dbReference>
<dbReference type="GO" id="GO:0003677">
    <property type="term" value="F:DNA binding"/>
    <property type="evidence" value="ECO:0007669"/>
    <property type="project" value="UniProtKB-UniRule"/>
</dbReference>
<dbReference type="PANTHER" id="PTHR30629">
    <property type="entry name" value="PROPHAGE INTEGRASE"/>
    <property type="match status" value="1"/>
</dbReference>
<keyword evidence="2" id="KW-0229">DNA integration</keyword>
<evidence type="ECO:0000256" key="3">
    <source>
        <dbReference type="ARBA" id="ARBA00023125"/>
    </source>
</evidence>
<dbReference type="Pfam" id="PF13356">
    <property type="entry name" value="Arm-DNA-bind_3"/>
    <property type="match status" value="1"/>
</dbReference>
<dbReference type="InterPro" id="IPR025166">
    <property type="entry name" value="Integrase_DNA_bind_dom"/>
</dbReference>
<evidence type="ECO:0000256" key="5">
    <source>
        <dbReference type="PROSITE-ProRule" id="PRU01248"/>
    </source>
</evidence>
<dbReference type="InterPro" id="IPR013762">
    <property type="entry name" value="Integrase-like_cat_sf"/>
</dbReference>
<keyword evidence="3 5" id="KW-0238">DNA-binding</keyword>
<dbReference type="Gene3D" id="3.30.160.390">
    <property type="entry name" value="Integrase, DNA-binding domain"/>
    <property type="match status" value="1"/>
</dbReference>
<dbReference type="GO" id="GO:0015074">
    <property type="term" value="P:DNA integration"/>
    <property type="evidence" value="ECO:0007669"/>
    <property type="project" value="UniProtKB-KW"/>
</dbReference>